<evidence type="ECO:0000313" key="21">
    <source>
        <dbReference type="Proteomes" id="UP000821837"/>
    </source>
</evidence>
<dbReference type="GO" id="GO:0006355">
    <property type="term" value="P:regulation of DNA-templated transcription"/>
    <property type="evidence" value="ECO:0007669"/>
    <property type="project" value="InterPro"/>
</dbReference>
<evidence type="ECO:0000256" key="11">
    <source>
        <dbReference type="ARBA" id="ARBA00023125"/>
    </source>
</evidence>
<dbReference type="InterPro" id="IPR001680">
    <property type="entry name" value="WD40_rpt"/>
</dbReference>
<keyword evidence="15" id="KW-0131">Cell cycle</keyword>
<feature type="compositionally biased region" description="Pro residues" evidence="18">
    <location>
        <begin position="508"/>
        <end position="522"/>
    </location>
</feature>
<dbReference type="GO" id="GO:0015031">
    <property type="term" value="P:protein transport"/>
    <property type="evidence" value="ECO:0007669"/>
    <property type="project" value="UniProtKB-KW"/>
</dbReference>
<dbReference type="PANTHER" id="PTHR11024:SF3">
    <property type="entry name" value="NUCLEOPORIN SEH1"/>
    <property type="match status" value="1"/>
</dbReference>
<dbReference type="InterPro" id="IPR015943">
    <property type="entry name" value="WD40/YVTN_repeat-like_dom_sf"/>
</dbReference>
<comment type="similarity">
    <text evidence="4">Belongs to the WD repeat SEC13 family.</text>
</comment>
<sequence>MFVARSIAADHNDLIHDVAYDFYGRRLATCSSDQTVKVWDLGEDGEWRCTANWKTHSGSVWKVTWAHPEFGQVLATCSYDRMATVWEELVAGKSGVLGGSGTGSGGERSQSHWVKRTSLVDSRTSVTDVKFAPKQLGLQLATCSADGMVRVYEAPDVMNLSQWSLQSDINCRMPLSCLSWNHSFNRNHPPMLAVGSDDPGPSNTGKVHVYEYCEGSRRWTRVETVVTVVDPVHDLAFAPSVGRSYYLLGIASRDVRIISFKPLLSEMTSPMQDGVTAKFETKVVAQFDDHNSQLAAKEAKVSCRGVMQEASSRGDTAVSMPSLQQPLGGSGHCSDRDSVPSRESSPVPAAPTSPSPSPLTPTDTQTQAQLEADKRAVYKHPLFPLLALLFEKCERATQSAEAPCSESFSSDIQAFVQHQEQDRKPFFSDDPEVDGLMVKAIQVLRIHLLELEKVQELCKDFCNRYIACLKSKMQSENLLRSADFPGSGSQCEGGGSMSDTASSSSCSSPPPPVASNPSPPPAHSLVTATQGNCLSSSALSSGQVVSGGTVFQVVQTTAGFVAQPIQVGDAKQGPSLFQIQTSATLPVIASIHGGTPLSQIGANLSSSNQDHRVSNLGPRALSLSGDDEDEDILGSKKKQKRGVLPKQATSIMRSWLFQHIVHPYPTEDEKRQIAAQTNLTLLQVNNWFINARRRILQPMLDASNPENSQQKAKKAKVQTVRPVERFWPDAIAALQPRPSSHNGMASVSSPSAHGKPSTSGTSLCSEASDDSACGGDTGHSAAEDESRDHGTGGGSSGKA</sequence>
<accession>A0A9D4PUC4</accession>
<comment type="subcellular location">
    <subcellularLocation>
        <location evidence="2">Lysosome</location>
    </subcellularLocation>
    <subcellularLocation>
        <location evidence="1">Nucleus envelope</location>
    </subcellularLocation>
</comment>
<protein>
    <recommendedName>
        <fullName evidence="19">Homeobox domain-containing protein</fullName>
    </recommendedName>
</protein>
<keyword evidence="21" id="KW-1185">Reference proteome</keyword>
<feature type="compositionally biased region" description="Polar residues" evidence="18">
    <location>
        <begin position="737"/>
        <end position="765"/>
    </location>
</feature>
<keyword evidence="8" id="KW-0677">Repeat</keyword>
<evidence type="ECO:0000256" key="17">
    <source>
        <dbReference type="PROSITE-ProRule" id="PRU00221"/>
    </source>
</evidence>
<dbReference type="InterPro" id="IPR036322">
    <property type="entry name" value="WD40_repeat_dom_sf"/>
</dbReference>
<keyword evidence="5" id="KW-0813">Transport</keyword>
<dbReference type="SMART" id="SM00320">
    <property type="entry name" value="WD40"/>
    <property type="match status" value="3"/>
</dbReference>
<keyword evidence="12 16" id="KW-0371">Homeobox</keyword>
<reference evidence="20" key="1">
    <citation type="journal article" date="2020" name="Cell">
        <title>Large-Scale Comparative Analyses of Tick Genomes Elucidate Their Genetic Diversity and Vector Capacities.</title>
        <authorList>
            <consortium name="Tick Genome and Microbiome Consortium (TIGMIC)"/>
            <person name="Jia N."/>
            <person name="Wang J."/>
            <person name="Shi W."/>
            <person name="Du L."/>
            <person name="Sun Y."/>
            <person name="Zhan W."/>
            <person name="Jiang J.F."/>
            <person name="Wang Q."/>
            <person name="Zhang B."/>
            <person name="Ji P."/>
            <person name="Bell-Sakyi L."/>
            <person name="Cui X.M."/>
            <person name="Yuan T.T."/>
            <person name="Jiang B.G."/>
            <person name="Yang W.F."/>
            <person name="Lam T.T."/>
            <person name="Chang Q.C."/>
            <person name="Ding S.J."/>
            <person name="Wang X.J."/>
            <person name="Zhu J.G."/>
            <person name="Ruan X.D."/>
            <person name="Zhao L."/>
            <person name="Wei J.T."/>
            <person name="Ye R.Z."/>
            <person name="Que T.C."/>
            <person name="Du C.H."/>
            <person name="Zhou Y.H."/>
            <person name="Cheng J.X."/>
            <person name="Dai P.F."/>
            <person name="Guo W.B."/>
            <person name="Han X.H."/>
            <person name="Huang E.J."/>
            <person name="Li L.F."/>
            <person name="Wei W."/>
            <person name="Gao Y.C."/>
            <person name="Liu J.Z."/>
            <person name="Shao H.Z."/>
            <person name="Wang X."/>
            <person name="Wang C.C."/>
            <person name="Yang T.C."/>
            <person name="Huo Q.B."/>
            <person name="Li W."/>
            <person name="Chen H.Y."/>
            <person name="Chen S.E."/>
            <person name="Zhou L.G."/>
            <person name="Ni X.B."/>
            <person name="Tian J.H."/>
            <person name="Sheng Y."/>
            <person name="Liu T."/>
            <person name="Pan Y.S."/>
            <person name="Xia L.Y."/>
            <person name="Li J."/>
            <person name="Zhao F."/>
            <person name="Cao W.C."/>
        </authorList>
    </citation>
    <scope>NUCLEOTIDE SEQUENCE</scope>
    <source>
        <strain evidence="20">Rsan-2018</strain>
    </source>
</reference>
<evidence type="ECO:0000256" key="1">
    <source>
        <dbReference type="ARBA" id="ARBA00004259"/>
    </source>
</evidence>
<evidence type="ECO:0000256" key="10">
    <source>
        <dbReference type="ARBA" id="ARBA00022927"/>
    </source>
</evidence>
<keyword evidence="10" id="KW-0653">Protein transport</keyword>
<dbReference type="Pfam" id="PF16493">
    <property type="entry name" value="Meis_PKNOX_N"/>
    <property type="match status" value="1"/>
</dbReference>
<keyword evidence="6 17" id="KW-0853">WD repeat</keyword>
<keyword evidence="14 16" id="KW-0539">Nucleus</keyword>
<comment type="similarity">
    <text evidence="3">Belongs to the TALE/MEIS homeobox family.</text>
</comment>
<dbReference type="FunFam" id="1.10.10.60:FF:000004">
    <property type="entry name" value="Meis2 homeobox isoform 2c"/>
    <property type="match status" value="1"/>
</dbReference>
<evidence type="ECO:0000256" key="4">
    <source>
        <dbReference type="ARBA" id="ARBA00010102"/>
    </source>
</evidence>
<dbReference type="CDD" id="cd00086">
    <property type="entry name" value="homeodomain"/>
    <property type="match status" value="1"/>
</dbReference>
<feature type="region of interest" description="Disordered" evidence="18">
    <location>
        <begin position="489"/>
        <end position="527"/>
    </location>
</feature>
<dbReference type="GO" id="GO:1904263">
    <property type="term" value="P:positive regulation of TORC1 signaling"/>
    <property type="evidence" value="ECO:0007669"/>
    <property type="project" value="TreeGrafter"/>
</dbReference>
<dbReference type="Gene3D" id="2.130.10.10">
    <property type="entry name" value="YVTN repeat-like/Quinoprotein amine dehydrogenase"/>
    <property type="match status" value="1"/>
</dbReference>
<feature type="compositionally biased region" description="Basic and acidic residues" evidence="18">
    <location>
        <begin position="781"/>
        <end position="790"/>
    </location>
</feature>
<evidence type="ECO:0000256" key="15">
    <source>
        <dbReference type="ARBA" id="ARBA00023306"/>
    </source>
</evidence>
<dbReference type="EMBL" id="JABSTV010001251">
    <property type="protein sequence ID" value="KAH7951920.1"/>
    <property type="molecule type" value="Genomic_DNA"/>
</dbReference>
<dbReference type="SMART" id="SM00389">
    <property type="entry name" value="HOX"/>
    <property type="match status" value="1"/>
</dbReference>
<feature type="compositionally biased region" description="Low complexity" evidence="18">
    <location>
        <begin position="497"/>
        <end position="507"/>
    </location>
</feature>
<evidence type="ECO:0000256" key="18">
    <source>
        <dbReference type="SAM" id="MobiDB-lite"/>
    </source>
</evidence>
<dbReference type="Proteomes" id="UP000821837">
    <property type="component" value="Chromosome 5"/>
</dbReference>
<dbReference type="AlphaFoldDB" id="A0A9D4PUC4"/>
<evidence type="ECO:0000256" key="6">
    <source>
        <dbReference type="ARBA" id="ARBA00022574"/>
    </source>
</evidence>
<dbReference type="PROSITE" id="PS50294">
    <property type="entry name" value="WD_REPEATS_REGION"/>
    <property type="match status" value="1"/>
</dbReference>
<dbReference type="InterPro" id="IPR008422">
    <property type="entry name" value="KN_HD"/>
</dbReference>
<dbReference type="GO" id="GO:0001654">
    <property type="term" value="P:eye development"/>
    <property type="evidence" value="ECO:0007669"/>
    <property type="project" value="UniProtKB-ARBA"/>
</dbReference>
<evidence type="ECO:0000256" key="9">
    <source>
        <dbReference type="ARBA" id="ARBA00022776"/>
    </source>
</evidence>
<dbReference type="PANTHER" id="PTHR11024">
    <property type="entry name" value="NUCLEAR PORE COMPLEX PROTEIN SEC13 / SEH1 FAMILY MEMBER"/>
    <property type="match status" value="1"/>
</dbReference>
<evidence type="ECO:0000256" key="2">
    <source>
        <dbReference type="ARBA" id="ARBA00004371"/>
    </source>
</evidence>
<keyword evidence="13" id="KW-0458">Lysosome</keyword>
<dbReference type="InterPro" id="IPR019775">
    <property type="entry name" value="WD40_repeat_CS"/>
</dbReference>
<keyword evidence="11 16" id="KW-0238">DNA-binding</keyword>
<feature type="compositionally biased region" description="Polar residues" evidence="18">
    <location>
        <begin position="310"/>
        <end position="327"/>
    </location>
</feature>
<dbReference type="GO" id="GO:0048663">
    <property type="term" value="P:neuron fate commitment"/>
    <property type="evidence" value="ECO:0007669"/>
    <property type="project" value="UniProtKB-ARBA"/>
</dbReference>
<dbReference type="GO" id="GO:0005764">
    <property type="term" value="C:lysosome"/>
    <property type="evidence" value="ECO:0007669"/>
    <property type="project" value="UniProtKB-SubCell"/>
</dbReference>
<feature type="repeat" description="WD" evidence="17">
    <location>
        <begin position="8"/>
        <end position="41"/>
    </location>
</feature>
<dbReference type="PROSITE" id="PS50071">
    <property type="entry name" value="HOMEOBOX_2"/>
    <property type="match status" value="1"/>
</dbReference>
<dbReference type="VEuPathDB" id="VectorBase:RSAN_040679"/>
<dbReference type="InterPro" id="IPR009057">
    <property type="entry name" value="Homeodomain-like_sf"/>
</dbReference>
<keyword evidence="7" id="KW-0132">Cell division</keyword>
<dbReference type="GO" id="GO:0048646">
    <property type="term" value="P:anatomical structure formation involved in morphogenesis"/>
    <property type="evidence" value="ECO:0007669"/>
    <property type="project" value="UniProtKB-ARBA"/>
</dbReference>
<evidence type="ECO:0000256" key="3">
    <source>
        <dbReference type="ARBA" id="ARBA00009661"/>
    </source>
</evidence>
<dbReference type="PROSITE" id="PS00678">
    <property type="entry name" value="WD_REPEATS_1"/>
    <property type="match status" value="1"/>
</dbReference>
<name>A0A9D4PUC4_RHISA</name>
<proteinExistence type="inferred from homology"/>
<dbReference type="GO" id="GO:0031080">
    <property type="term" value="C:nuclear pore outer ring"/>
    <property type="evidence" value="ECO:0007669"/>
    <property type="project" value="TreeGrafter"/>
</dbReference>
<evidence type="ECO:0000256" key="7">
    <source>
        <dbReference type="ARBA" id="ARBA00022618"/>
    </source>
</evidence>
<dbReference type="GO" id="GO:0000987">
    <property type="term" value="F:cis-regulatory region sequence-specific DNA binding"/>
    <property type="evidence" value="ECO:0007669"/>
    <property type="project" value="UniProtKB-ARBA"/>
</dbReference>
<evidence type="ECO:0000256" key="5">
    <source>
        <dbReference type="ARBA" id="ARBA00022448"/>
    </source>
</evidence>
<evidence type="ECO:0000256" key="14">
    <source>
        <dbReference type="ARBA" id="ARBA00023242"/>
    </source>
</evidence>
<dbReference type="FunFam" id="2.130.10.10:FF:000063">
    <property type="entry name" value="SEH1 like nucleoporin"/>
    <property type="match status" value="1"/>
</dbReference>
<reference evidence="20" key="2">
    <citation type="submission" date="2021-09" db="EMBL/GenBank/DDBJ databases">
        <authorList>
            <person name="Jia N."/>
            <person name="Wang J."/>
            <person name="Shi W."/>
            <person name="Du L."/>
            <person name="Sun Y."/>
            <person name="Zhan W."/>
            <person name="Jiang J."/>
            <person name="Wang Q."/>
            <person name="Zhang B."/>
            <person name="Ji P."/>
            <person name="Sakyi L.B."/>
            <person name="Cui X."/>
            <person name="Yuan T."/>
            <person name="Jiang B."/>
            <person name="Yang W."/>
            <person name="Lam T.T.-Y."/>
            <person name="Chang Q."/>
            <person name="Ding S."/>
            <person name="Wang X."/>
            <person name="Zhu J."/>
            <person name="Ruan X."/>
            <person name="Zhao L."/>
            <person name="Wei J."/>
            <person name="Que T."/>
            <person name="Du C."/>
            <person name="Cheng J."/>
            <person name="Dai P."/>
            <person name="Han X."/>
            <person name="Huang E."/>
            <person name="Gao Y."/>
            <person name="Liu J."/>
            <person name="Shao H."/>
            <person name="Ye R."/>
            <person name="Li L."/>
            <person name="Wei W."/>
            <person name="Wang X."/>
            <person name="Wang C."/>
            <person name="Huo Q."/>
            <person name="Li W."/>
            <person name="Guo W."/>
            <person name="Chen H."/>
            <person name="Chen S."/>
            <person name="Zhou L."/>
            <person name="Zhou L."/>
            <person name="Ni X."/>
            <person name="Tian J."/>
            <person name="Zhou Y."/>
            <person name="Sheng Y."/>
            <person name="Liu T."/>
            <person name="Pan Y."/>
            <person name="Xia L."/>
            <person name="Li J."/>
            <person name="Zhao F."/>
            <person name="Cao W."/>
        </authorList>
    </citation>
    <scope>NUCLEOTIDE SEQUENCE</scope>
    <source>
        <strain evidence="20">Rsan-2018</strain>
        <tissue evidence="20">Larvae</tissue>
    </source>
</reference>
<dbReference type="GO" id="GO:0005198">
    <property type="term" value="F:structural molecule activity"/>
    <property type="evidence" value="ECO:0007669"/>
    <property type="project" value="InterPro"/>
</dbReference>
<gene>
    <name evidence="20" type="ORF">HPB52_015408</name>
</gene>
<feature type="region of interest" description="Disordered" evidence="18">
    <location>
        <begin position="702"/>
        <end position="721"/>
    </location>
</feature>
<keyword evidence="9" id="KW-0498">Mitosis</keyword>
<dbReference type="Pfam" id="PF05920">
    <property type="entry name" value="Homeobox_KN"/>
    <property type="match status" value="1"/>
</dbReference>
<feature type="compositionally biased region" description="Pro residues" evidence="18">
    <location>
        <begin position="348"/>
        <end position="359"/>
    </location>
</feature>
<evidence type="ECO:0000256" key="16">
    <source>
        <dbReference type="PROSITE-ProRule" id="PRU00108"/>
    </source>
</evidence>
<organism evidence="20 21">
    <name type="scientific">Rhipicephalus sanguineus</name>
    <name type="common">Brown dog tick</name>
    <name type="synonym">Ixodes sanguineus</name>
    <dbReference type="NCBI Taxonomy" id="34632"/>
    <lineage>
        <taxon>Eukaryota</taxon>
        <taxon>Metazoa</taxon>
        <taxon>Ecdysozoa</taxon>
        <taxon>Arthropoda</taxon>
        <taxon>Chelicerata</taxon>
        <taxon>Arachnida</taxon>
        <taxon>Acari</taxon>
        <taxon>Parasitiformes</taxon>
        <taxon>Ixodida</taxon>
        <taxon>Ixodoidea</taxon>
        <taxon>Ixodidae</taxon>
        <taxon>Rhipicephalinae</taxon>
        <taxon>Rhipicephalus</taxon>
        <taxon>Rhipicephalus</taxon>
    </lineage>
</organism>
<dbReference type="VEuPathDB" id="VectorBase:RSAN_033751"/>
<dbReference type="GO" id="GO:0035859">
    <property type="term" value="C:Seh1-associated complex"/>
    <property type="evidence" value="ECO:0007669"/>
    <property type="project" value="TreeGrafter"/>
</dbReference>
<dbReference type="GO" id="GO:0051301">
    <property type="term" value="P:cell division"/>
    <property type="evidence" value="ECO:0007669"/>
    <property type="project" value="UniProtKB-KW"/>
</dbReference>
<feature type="domain" description="Homeobox" evidence="19">
    <location>
        <begin position="635"/>
        <end position="698"/>
    </location>
</feature>
<feature type="region of interest" description="Disordered" evidence="18">
    <location>
        <begin position="310"/>
        <end position="367"/>
    </location>
</feature>
<comment type="caution">
    <text evidence="20">The sequence shown here is derived from an EMBL/GenBank/DDBJ whole genome shotgun (WGS) entry which is preliminary data.</text>
</comment>
<dbReference type="SUPFAM" id="SSF46689">
    <property type="entry name" value="Homeodomain-like"/>
    <property type="match status" value="1"/>
</dbReference>
<dbReference type="PROSITE" id="PS50082">
    <property type="entry name" value="WD_REPEATS_2"/>
    <property type="match status" value="1"/>
</dbReference>
<evidence type="ECO:0000256" key="13">
    <source>
        <dbReference type="ARBA" id="ARBA00023228"/>
    </source>
</evidence>
<dbReference type="InterPro" id="IPR001356">
    <property type="entry name" value="HD"/>
</dbReference>
<evidence type="ECO:0000256" key="8">
    <source>
        <dbReference type="ARBA" id="ARBA00022737"/>
    </source>
</evidence>
<dbReference type="SUPFAM" id="SSF50978">
    <property type="entry name" value="WD40 repeat-like"/>
    <property type="match status" value="1"/>
</dbReference>
<dbReference type="InterPro" id="IPR032453">
    <property type="entry name" value="PKNOX/Meis_N"/>
</dbReference>
<evidence type="ECO:0000259" key="19">
    <source>
        <dbReference type="PROSITE" id="PS50071"/>
    </source>
</evidence>
<dbReference type="GO" id="GO:0034198">
    <property type="term" value="P:cellular response to amino acid starvation"/>
    <property type="evidence" value="ECO:0007669"/>
    <property type="project" value="TreeGrafter"/>
</dbReference>
<dbReference type="Pfam" id="PF00400">
    <property type="entry name" value="WD40"/>
    <property type="match status" value="3"/>
</dbReference>
<dbReference type="InterPro" id="IPR037363">
    <property type="entry name" value="Sec13/Seh1_fam"/>
</dbReference>
<evidence type="ECO:0000256" key="12">
    <source>
        <dbReference type="ARBA" id="ARBA00023155"/>
    </source>
</evidence>
<feature type="region of interest" description="Disordered" evidence="18">
    <location>
        <begin position="734"/>
        <end position="799"/>
    </location>
</feature>
<dbReference type="Gene3D" id="1.10.10.60">
    <property type="entry name" value="Homeodomain-like"/>
    <property type="match status" value="1"/>
</dbReference>
<feature type="DNA-binding region" description="Homeobox" evidence="16">
    <location>
        <begin position="637"/>
        <end position="699"/>
    </location>
</feature>
<evidence type="ECO:0000313" key="20">
    <source>
        <dbReference type="EMBL" id="KAH7951920.1"/>
    </source>
</evidence>